<dbReference type="SUPFAM" id="SSF54211">
    <property type="entry name" value="Ribosomal protein S5 domain 2-like"/>
    <property type="match status" value="1"/>
</dbReference>
<dbReference type="GO" id="GO:0004252">
    <property type="term" value="F:serine-type endopeptidase activity"/>
    <property type="evidence" value="ECO:0007669"/>
    <property type="project" value="UniProtKB-UniRule"/>
</dbReference>
<evidence type="ECO:0000259" key="7">
    <source>
        <dbReference type="PROSITE" id="PS51786"/>
    </source>
</evidence>
<dbReference type="InterPro" id="IPR014721">
    <property type="entry name" value="Ribsml_uS5_D2-typ_fold_subgr"/>
</dbReference>
<evidence type="ECO:0000256" key="5">
    <source>
        <dbReference type="ARBA" id="ARBA00022840"/>
    </source>
</evidence>
<dbReference type="InterPro" id="IPR003593">
    <property type="entry name" value="AAA+_ATPase"/>
</dbReference>
<name>A0A0M0K9C7_9EUKA</name>
<keyword evidence="5" id="KW-0067">ATP-binding</keyword>
<dbReference type="Gene3D" id="1.10.8.60">
    <property type="match status" value="1"/>
</dbReference>
<dbReference type="Gene3D" id="3.30.230.10">
    <property type="match status" value="1"/>
</dbReference>
<reference evidence="9" key="1">
    <citation type="journal article" date="2015" name="PLoS Genet.">
        <title>Genome Sequence and Transcriptome Analyses of Chrysochromulina tobin: Metabolic Tools for Enhanced Algal Fitness in the Prominent Order Prymnesiales (Haptophyceae).</title>
        <authorList>
            <person name="Hovde B.T."/>
            <person name="Deodato C.R."/>
            <person name="Hunsperger H.M."/>
            <person name="Ryken S.A."/>
            <person name="Yost W."/>
            <person name="Jha R.K."/>
            <person name="Patterson J."/>
            <person name="Monnat R.J. Jr."/>
            <person name="Barlow S.B."/>
            <person name="Starkenburg S.R."/>
            <person name="Cattolico R.A."/>
        </authorList>
    </citation>
    <scope>NUCLEOTIDE SEQUENCE</scope>
    <source>
        <strain evidence="9">CCMP291</strain>
    </source>
</reference>
<keyword evidence="9" id="KW-1185">Reference proteome</keyword>
<keyword evidence="4 6" id="KW-0720">Serine protease</keyword>
<proteinExistence type="inferred from homology"/>
<dbReference type="GO" id="GO:0004176">
    <property type="term" value="F:ATP-dependent peptidase activity"/>
    <property type="evidence" value="ECO:0007669"/>
    <property type="project" value="UniProtKB-UniRule"/>
</dbReference>
<evidence type="ECO:0000256" key="2">
    <source>
        <dbReference type="ARBA" id="ARBA00022741"/>
    </source>
</evidence>
<comment type="similarity">
    <text evidence="6">Belongs to the peptidase S16 family.</text>
</comment>
<feature type="domain" description="Lon proteolytic" evidence="7">
    <location>
        <begin position="335"/>
        <end position="499"/>
    </location>
</feature>
<dbReference type="OrthoDB" id="2411602at2759"/>
<keyword evidence="3 6" id="KW-0378">Hydrolase</keyword>
<dbReference type="InterPro" id="IPR027065">
    <property type="entry name" value="Lon_Prtase"/>
</dbReference>
<feature type="active site" evidence="6">
    <location>
        <position position="405"/>
    </location>
</feature>
<dbReference type="InterPro" id="IPR027417">
    <property type="entry name" value="P-loop_NTPase"/>
</dbReference>
<dbReference type="Pfam" id="PF22667">
    <property type="entry name" value="Lon_lid"/>
    <property type="match status" value="1"/>
</dbReference>
<dbReference type="InterPro" id="IPR003959">
    <property type="entry name" value="ATPase_AAA_core"/>
</dbReference>
<evidence type="ECO:0000256" key="1">
    <source>
        <dbReference type="ARBA" id="ARBA00022670"/>
    </source>
</evidence>
<dbReference type="AlphaFoldDB" id="A0A0M0K9C7"/>
<dbReference type="PANTHER" id="PTHR10046">
    <property type="entry name" value="ATP DEPENDENT LON PROTEASE FAMILY MEMBER"/>
    <property type="match status" value="1"/>
</dbReference>
<dbReference type="Pfam" id="PF00004">
    <property type="entry name" value="AAA"/>
    <property type="match status" value="1"/>
</dbReference>
<dbReference type="Gene3D" id="1.20.5.5270">
    <property type="match status" value="1"/>
</dbReference>
<comment type="caution">
    <text evidence="8">The sequence shown here is derived from an EMBL/GenBank/DDBJ whole genome shotgun (WGS) entry which is preliminary data.</text>
</comment>
<dbReference type="GO" id="GO:0006508">
    <property type="term" value="P:proteolysis"/>
    <property type="evidence" value="ECO:0007669"/>
    <property type="project" value="UniProtKB-KW"/>
</dbReference>
<keyword evidence="1 6" id="KW-0645">Protease</keyword>
<evidence type="ECO:0000256" key="3">
    <source>
        <dbReference type="ARBA" id="ARBA00022801"/>
    </source>
</evidence>
<dbReference type="Pfam" id="PF05362">
    <property type="entry name" value="Lon_C"/>
    <property type="match status" value="1"/>
</dbReference>
<dbReference type="PROSITE" id="PS01046">
    <property type="entry name" value="LON_SER"/>
    <property type="match status" value="1"/>
</dbReference>
<dbReference type="SMART" id="SM00382">
    <property type="entry name" value="AAA"/>
    <property type="match status" value="1"/>
</dbReference>
<evidence type="ECO:0000256" key="6">
    <source>
        <dbReference type="PROSITE-ProRule" id="PRU01122"/>
    </source>
</evidence>
<dbReference type="InterPro" id="IPR020568">
    <property type="entry name" value="Ribosomal_Su5_D2-typ_SF"/>
</dbReference>
<organism evidence="8 9">
    <name type="scientific">Chrysochromulina tobinii</name>
    <dbReference type="NCBI Taxonomy" id="1460289"/>
    <lineage>
        <taxon>Eukaryota</taxon>
        <taxon>Haptista</taxon>
        <taxon>Haptophyta</taxon>
        <taxon>Prymnesiophyceae</taxon>
        <taxon>Prymnesiales</taxon>
        <taxon>Chrysochromulinaceae</taxon>
        <taxon>Chrysochromulina</taxon>
    </lineage>
</organism>
<feature type="non-terminal residue" evidence="8">
    <location>
        <position position="1"/>
    </location>
</feature>
<dbReference type="InterPro" id="IPR008268">
    <property type="entry name" value="Peptidase_S16_AS"/>
</dbReference>
<dbReference type="GO" id="GO:0005524">
    <property type="term" value="F:ATP binding"/>
    <property type="evidence" value="ECO:0007669"/>
    <property type="project" value="UniProtKB-KW"/>
</dbReference>
<dbReference type="EMBL" id="JWZX01000871">
    <property type="protein sequence ID" value="KOO35435.1"/>
    <property type="molecule type" value="Genomic_DNA"/>
</dbReference>
<protein>
    <submittedName>
        <fullName evidence="8">ATP-dependent protease la</fullName>
    </submittedName>
</protein>
<feature type="active site" evidence="6">
    <location>
        <position position="448"/>
    </location>
</feature>
<dbReference type="PROSITE" id="PS51786">
    <property type="entry name" value="LON_PROTEOLYTIC"/>
    <property type="match status" value="1"/>
</dbReference>
<dbReference type="Gene3D" id="3.40.50.300">
    <property type="entry name" value="P-loop containing nucleotide triphosphate hydrolases"/>
    <property type="match status" value="2"/>
</dbReference>
<evidence type="ECO:0000256" key="4">
    <source>
        <dbReference type="ARBA" id="ARBA00022825"/>
    </source>
</evidence>
<dbReference type="FunFam" id="1.20.5.5270:FF:000002">
    <property type="entry name" value="Lon protease homolog"/>
    <property type="match status" value="1"/>
</dbReference>
<dbReference type="GO" id="GO:0016887">
    <property type="term" value="F:ATP hydrolysis activity"/>
    <property type="evidence" value="ECO:0007669"/>
    <property type="project" value="InterPro"/>
</dbReference>
<gene>
    <name evidence="8" type="ORF">Ctob_014895</name>
</gene>
<dbReference type="SUPFAM" id="SSF52540">
    <property type="entry name" value="P-loop containing nucleoside triphosphate hydrolases"/>
    <property type="match status" value="1"/>
</dbReference>
<dbReference type="InterPro" id="IPR054594">
    <property type="entry name" value="Lon_lid"/>
</dbReference>
<dbReference type="InterPro" id="IPR008269">
    <property type="entry name" value="Lon_proteolytic"/>
</dbReference>
<keyword evidence="2" id="KW-0547">Nucleotide-binding</keyword>
<evidence type="ECO:0000313" key="8">
    <source>
        <dbReference type="EMBL" id="KOO35435.1"/>
    </source>
</evidence>
<dbReference type="PRINTS" id="PR00830">
    <property type="entry name" value="ENDOLAPTASE"/>
</dbReference>
<evidence type="ECO:0000313" key="9">
    <source>
        <dbReference type="Proteomes" id="UP000037460"/>
    </source>
</evidence>
<sequence length="535" mass="57971">EAVEAGDKDEVAEVHARLRTAQLPDTARAVAERELRRLRQMQPMHAEYSVLLNYLDWLAAMPWGRTSEDQLDLSHAREVLDQEHYGLSSVKRRIYEYLAVVSLRQDTRGPILCLVGPPGVGKTSLGKSIASALGRKFERISLGGVSDAADIRGHRRTYVGALPGLIAQALRRAGTSNPVLDPAQNGAFTDHYLNLPVDLSKVLFLATANATDRLPPALLDRLEIIEISGYTLDEKLHIAQRHLLPRQVRQSGLPADFVRLPDTTLVALVDGYTREAGLRSLEREVAALCRAVAVELAKLPPGKEREAAPAITVPPEELGRLLGPRKYEREAREVFTRPGIALGLAWTPAGGELLFIESSRMRGSGQLILTGQIGEVMQESVQTALSYLRSQVHFPAGAIRKDGPSAGAAVLVALASLFTGRLARSDTAMTGEISLRGQVLPVGGVREKVLAAHRSGVQRVLLPRRNEKDVHDLAPEVKAELTLIWCSTAEELLAAALLPATTREDAPVTAPSEGVTTAFVALAARGREAQFASKL</sequence>
<accession>A0A0M0K9C7</accession>
<dbReference type="GO" id="GO:0030163">
    <property type="term" value="P:protein catabolic process"/>
    <property type="evidence" value="ECO:0007669"/>
    <property type="project" value="InterPro"/>
</dbReference>
<dbReference type="Proteomes" id="UP000037460">
    <property type="component" value="Unassembled WGS sequence"/>
</dbReference>